<dbReference type="Proteomes" id="UP000295184">
    <property type="component" value="Unassembled WGS sequence"/>
</dbReference>
<reference evidence="2 3" key="1">
    <citation type="submission" date="2019-03" db="EMBL/GenBank/DDBJ databases">
        <title>Genomic Encyclopedia of Type Strains, Phase IV (KMG-IV): sequencing the most valuable type-strain genomes for metagenomic binning, comparative biology and taxonomic classification.</title>
        <authorList>
            <person name="Goeker M."/>
        </authorList>
    </citation>
    <scope>NUCLEOTIDE SEQUENCE [LARGE SCALE GENOMIC DNA]</scope>
    <source>
        <strain evidence="2 3">DSM 100451</strain>
    </source>
</reference>
<sequence length="328" mass="36297">MAKRLKAGDKLPAFSYDTPYEPQKSFSGFLQQDGPVLMVFLPNFGHPITRHFITQYLETIYALRSVRLACVVRSRPEAIARVAPKGSLPFELICDAEGALYDYFQIPQKQGMLRCYSLEGMRIIKQARQEGYSPAKNERHQLPLTLVVDGERQVLFAHYGHSMTDLPADCSAMERVAQELRLPAQEPTADGAEPQAAPQMNGFSGFEHPDQGALTEEELLAALEENRAFEAQQTEQPAAPDTAPAAPAQEQQPAPSAEQDWTAAPESGVYPPKEEPCPPQEPTETPQEPVEQPVEPLPASVWRGKMIYSPDHVPVKVDFSALGFGEKE</sequence>
<feature type="region of interest" description="Disordered" evidence="1">
    <location>
        <begin position="230"/>
        <end position="297"/>
    </location>
</feature>
<dbReference type="AlphaFoldDB" id="A0A4R1QV57"/>
<dbReference type="InterPro" id="IPR036249">
    <property type="entry name" value="Thioredoxin-like_sf"/>
</dbReference>
<protein>
    <submittedName>
        <fullName evidence="2">AhpC/TSA family protein</fullName>
    </submittedName>
</protein>
<dbReference type="Gene3D" id="3.40.30.10">
    <property type="entry name" value="Glutaredoxin"/>
    <property type="match status" value="1"/>
</dbReference>
<feature type="compositionally biased region" description="Low complexity" evidence="1">
    <location>
        <begin position="230"/>
        <end position="260"/>
    </location>
</feature>
<name>A0A4R1QV57_9FIRM</name>
<accession>A0A4R1QV57</accession>
<dbReference type="STRING" id="1650663.GCA_001486665_01191"/>
<dbReference type="EMBL" id="SLUM01000009">
    <property type="protein sequence ID" value="TCL57846.1"/>
    <property type="molecule type" value="Genomic_DNA"/>
</dbReference>
<evidence type="ECO:0000256" key="1">
    <source>
        <dbReference type="SAM" id="MobiDB-lite"/>
    </source>
</evidence>
<evidence type="ECO:0000313" key="3">
    <source>
        <dbReference type="Proteomes" id="UP000295184"/>
    </source>
</evidence>
<organism evidence="2 3">
    <name type="scientific">Allofournierella massiliensis</name>
    <dbReference type="NCBI Taxonomy" id="1650663"/>
    <lineage>
        <taxon>Bacteria</taxon>
        <taxon>Bacillati</taxon>
        <taxon>Bacillota</taxon>
        <taxon>Clostridia</taxon>
        <taxon>Eubacteriales</taxon>
        <taxon>Oscillospiraceae</taxon>
        <taxon>Allofournierella</taxon>
    </lineage>
</organism>
<gene>
    <name evidence="2" type="ORF">EDD77_109121</name>
</gene>
<evidence type="ECO:0000313" key="2">
    <source>
        <dbReference type="EMBL" id="TCL57846.1"/>
    </source>
</evidence>
<comment type="caution">
    <text evidence="2">The sequence shown here is derived from an EMBL/GenBank/DDBJ whole genome shotgun (WGS) entry which is preliminary data.</text>
</comment>
<proteinExistence type="predicted"/>
<dbReference type="SUPFAM" id="SSF52833">
    <property type="entry name" value="Thioredoxin-like"/>
    <property type="match status" value="1"/>
</dbReference>
<feature type="compositionally biased region" description="Low complexity" evidence="1">
    <location>
        <begin position="282"/>
        <end position="297"/>
    </location>
</feature>
<dbReference type="RefSeq" id="WP_058963667.1">
    <property type="nucleotide sequence ID" value="NZ_CABKVM010000015.1"/>
</dbReference>
<feature type="region of interest" description="Disordered" evidence="1">
    <location>
        <begin position="186"/>
        <end position="210"/>
    </location>
</feature>